<evidence type="ECO:0000256" key="1">
    <source>
        <dbReference type="SAM" id="Coils"/>
    </source>
</evidence>
<evidence type="ECO:0008006" key="5">
    <source>
        <dbReference type="Google" id="ProtNLM"/>
    </source>
</evidence>
<reference evidence="3 4" key="1">
    <citation type="submission" date="2018-07" db="EMBL/GenBank/DDBJ databases">
        <title>Leeuwenhoekiella genomics.</title>
        <authorList>
            <person name="Tahon G."/>
            <person name="Willems A."/>
        </authorList>
    </citation>
    <scope>NUCLEOTIDE SEQUENCE [LARGE SCALE GENOMIC DNA]</scope>
    <source>
        <strain evidence="3 4">LMG 22550</strain>
    </source>
</reference>
<gene>
    <name evidence="3" type="ORF">DSM00_232</name>
</gene>
<evidence type="ECO:0000313" key="4">
    <source>
        <dbReference type="Proteomes" id="UP000289238"/>
    </source>
</evidence>
<organism evidence="3 4">
    <name type="scientific">Leeuwenhoekiella aequorea</name>
    <dbReference type="NCBI Taxonomy" id="283736"/>
    <lineage>
        <taxon>Bacteria</taxon>
        <taxon>Pseudomonadati</taxon>
        <taxon>Bacteroidota</taxon>
        <taxon>Flavobacteriia</taxon>
        <taxon>Flavobacteriales</taxon>
        <taxon>Flavobacteriaceae</taxon>
        <taxon>Leeuwenhoekiella</taxon>
    </lineage>
</organism>
<feature type="transmembrane region" description="Helical" evidence="2">
    <location>
        <begin position="12"/>
        <end position="32"/>
    </location>
</feature>
<evidence type="ECO:0000313" key="3">
    <source>
        <dbReference type="EMBL" id="RXG24444.1"/>
    </source>
</evidence>
<sequence>MSANRNNNALKVLIGILFFLLVGLGVYTYSFYQELSANKVALSEEKLMLQNELSDLLTTYNSEIESSKLMNKELREARSRIQNLLMRLENATTSQTTIQNYRRELSILRNERDVLRKKTDSLLLANALLVSQKSTVEAAFDQSVVQLDSLQSQNNTLKDDLAKGSQLTVSKFNSAGVILRRSGKRLPNDRASRIDKIEICYTVNENEFGRPGSHDFYIQVIDPRNNVMGERISLSFGENILIYSAYQQIDYQNEEVVSCVLINPPIDEFLPGIYRVNLFENDRLLSNDVLELE</sequence>
<comment type="caution">
    <text evidence="3">The sequence shown here is derived from an EMBL/GenBank/DDBJ whole genome shotgun (WGS) entry which is preliminary data.</text>
</comment>
<keyword evidence="4" id="KW-1185">Reference proteome</keyword>
<accession>A0A4Q0PCC6</accession>
<evidence type="ECO:0000256" key="2">
    <source>
        <dbReference type="SAM" id="Phobius"/>
    </source>
</evidence>
<keyword evidence="2" id="KW-0812">Transmembrane</keyword>
<protein>
    <recommendedName>
        <fullName evidence="5">Cell division protein ZapB</fullName>
    </recommendedName>
</protein>
<dbReference type="Proteomes" id="UP000289238">
    <property type="component" value="Unassembled WGS sequence"/>
</dbReference>
<keyword evidence="2" id="KW-0472">Membrane</keyword>
<name>A0A4Q0PCC6_9FLAO</name>
<dbReference type="OrthoDB" id="1115172at2"/>
<proteinExistence type="predicted"/>
<keyword evidence="2" id="KW-1133">Transmembrane helix</keyword>
<dbReference type="AlphaFoldDB" id="A0A4Q0PCC6"/>
<keyword evidence="1" id="KW-0175">Coiled coil</keyword>
<dbReference type="EMBL" id="QOVM01000001">
    <property type="protein sequence ID" value="RXG24444.1"/>
    <property type="molecule type" value="Genomic_DNA"/>
</dbReference>
<dbReference type="RefSeq" id="WP_128756184.1">
    <property type="nucleotide sequence ID" value="NZ_JASMRS010000001.1"/>
</dbReference>
<feature type="coiled-coil region" evidence="1">
    <location>
        <begin position="32"/>
        <end position="118"/>
    </location>
</feature>